<dbReference type="InterPro" id="IPR029058">
    <property type="entry name" value="AB_hydrolase_fold"/>
</dbReference>
<gene>
    <name evidence="3" type="ORF">TNO010_520144</name>
</gene>
<evidence type="ECO:0000313" key="3">
    <source>
        <dbReference type="EMBL" id="SOU89757.1"/>
    </source>
</evidence>
<dbReference type="RefSeq" id="WP_172505870.1">
    <property type="nucleotide sequence ID" value="NZ_OENE01000048.1"/>
</dbReference>
<feature type="domain" description="AB hydrolase-1" evidence="2">
    <location>
        <begin position="87"/>
        <end position="180"/>
    </location>
</feature>
<organism evidence="3 4">
    <name type="scientific">Tenacibaculum finnmarkense genomovar ulcerans</name>
    <dbReference type="NCBI Taxonomy" id="2781388"/>
    <lineage>
        <taxon>Bacteria</taxon>
        <taxon>Pseudomonadati</taxon>
        <taxon>Bacteroidota</taxon>
        <taxon>Flavobacteriia</taxon>
        <taxon>Flavobacteriales</taxon>
        <taxon>Flavobacteriaceae</taxon>
        <taxon>Tenacibaculum</taxon>
        <taxon>Tenacibaculum finnmarkense</taxon>
    </lineage>
</organism>
<accession>A0A2I2MCC4</accession>
<protein>
    <recommendedName>
        <fullName evidence="5">Alpha/beta hydrolase</fullName>
    </recommendedName>
</protein>
<feature type="domain" description="Peptidase S33 tripeptidyl aminopeptidase-like C-terminal" evidence="1">
    <location>
        <begin position="212"/>
        <end position="287"/>
    </location>
</feature>
<dbReference type="InterPro" id="IPR013595">
    <property type="entry name" value="Pept_S33_TAP-like_C"/>
</dbReference>
<dbReference type="Proteomes" id="UP000490060">
    <property type="component" value="Unassembled WGS sequence"/>
</dbReference>
<evidence type="ECO:0000259" key="2">
    <source>
        <dbReference type="Pfam" id="PF12697"/>
    </source>
</evidence>
<evidence type="ECO:0000313" key="4">
    <source>
        <dbReference type="Proteomes" id="UP000490060"/>
    </source>
</evidence>
<sequence length="288" mass="31949">MNLINIHLLPPSLTIPKPIIFLAKFTQFFSTHLTAKFAALLFSTPVKFPIPKREKVMLDSAQKKTIFVESIGKNIEVLSYGYSQKKVLLVHGWAGRSTQLFMIADKLLEQGYMVISFDGPAHGNSSGKTTAMPEFIDTITLLDKQFGPFEAAVGHSFGGMCLYNSVADGFKINKLVTVGAPDRISEVLLNFSKNLNVKPRIAIKMKQFFDKKWQVDIEQHSASVVAKKITIPTLVVHDTADGDVSVNCAVNIRKNLQKGTLLMTQGLGHTKILRNKKVTTEIVKFITN</sequence>
<dbReference type="AlphaFoldDB" id="A0A2I2MCC4"/>
<dbReference type="Gene3D" id="3.40.50.1820">
    <property type="entry name" value="alpha/beta hydrolase"/>
    <property type="match status" value="1"/>
</dbReference>
<evidence type="ECO:0008006" key="5">
    <source>
        <dbReference type="Google" id="ProtNLM"/>
    </source>
</evidence>
<dbReference type="Pfam" id="PF12697">
    <property type="entry name" value="Abhydrolase_6"/>
    <property type="match status" value="1"/>
</dbReference>
<dbReference type="EMBL" id="OENE01000048">
    <property type="protein sequence ID" value="SOU89757.1"/>
    <property type="molecule type" value="Genomic_DNA"/>
</dbReference>
<dbReference type="InterPro" id="IPR050471">
    <property type="entry name" value="AB_hydrolase"/>
</dbReference>
<dbReference type="Pfam" id="PF08386">
    <property type="entry name" value="Abhydrolase_4"/>
    <property type="match status" value="1"/>
</dbReference>
<dbReference type="PANTHER" id="PTHR43433">
    <property type="entry name" value="HYDROLASE, ALPHA/BETA FOLD FAMILY PROTEIN"/>
    <property type="match status" value="1"/>
</dbReference>
<dbReference type="InterPro" id="IPR000073">
    <property type="entry name" value="AB_hydrolase_1"/>
</dbReference>
<evidence type="ECO:0000259" key="1">
    <source>
        <dbReference type="Pfam" id="PF08386"/>
    </source>
</evidence>
<name>A0A2I2MCC4_9FLAO</name>
<dbReference type="PANTHER" id="PTHR43433:SF5">
    <property type="entry name" value="AB HYDROLASE-1 DOMAIN-CONTAINING PROTEIN"/>
    <property type="match status" value="1"/>
</dbReference>
<dbReference type="SUPFAM" id="SSF53474">
    <property type="entry name" value="alpha/beta-Hydrolases"/>
    <property type="match status" value="1"/>
</dbReference>
<reference evidence="3 4" key="1">
    <citation type="submission" date="2017-11" db="EMBL/GenBank/DDBJ databases">
        <authorList>
            <person name="Duchaud E."/>
        </authorList>
    </citation>
    <scope>NUCLEOTIDE SEQUENCE [LARGE SCALE GENOMIC DNA]</scope>
    <source>
        <strain evidence="3 4">TNO010</strain>
    </source>
</reference>
<proteinExistence type="predicted"/>